<name>A0A0E0LD89_ORYPU</name>
<keyword evidence="8" id="KW-0732">Signal</keyword>
<dbReference type="InterPro" id="IPR031421">
    <property type="entry name" value="DUF4666"/>
</dbReference>
<dbReference type="GO" id="GO:0003677">
    <property type="term" value="F:DNA binding"/>
    <property type="evidence" value="ECO:0007669"/>
    <property type="project" value="UniProtKB-UniRule"/>
</dbReference>
<keyword evidence="2 5" id="KW-0238">DNA-binding</keyword>
<dbReference type="SUPFAM" id="SSF46689">
    <property type="entry name" value="Homeodomain-like"/>
    <property type="match status" value="1"/>
</dbReference>
<feature type="DNA-binding region" description="Homeobox" evidence="5">
    <location>
        <begin position="255"/>
        <end position="301"/>
    </location>
</feature>
<comment type="subcellular location">
    <subcellularLocation>
        <location evidence="1 5 6">Nucleus</location>
    </subcellularLocation>
</comment>
<accession>A0A0E0LD89</accession>
<evidence type="ECO:0000256" key="4">
    <source>
        <dbReference type="ARBA" id="ARBA00023242"/>
    </source>
</evidence>
<sequence>MAAMVVAPLTVAAAAAAPGARVFRERPLLRRSPRGVACALRRRPSKYKNKIQNEVGAEDDIGDGGEDDDDALEALFKQLEEDLKNDDLSVEDDDDDGISEEDMARFEQELAEAIGDIGDADESAEDSSLGSEGYGTDEKTDEIERPELKNWQLKRLARALKIGRRKTSIKNLAGELGLDRTLVIELLRNPPPKLLFMSDSLPDEDPSKPEIKEIEPSPVVDNADVTETKPQTELPVHVRCAEWSSQKRLKKVQLETLERVYSRTKRPTNTMISSIVQVTNLPRKTIVKWFEDRREQDGRGVVVLVVQMMAGLQRSATTFRRSGSSGLVWDERFLTEDAEAKASDGDGCSGTEEPQPELRHSKSVGSIGMMRRVAADDGNNSKKTTKQQRKKKKDGQKEDDNRSHQVFRTKDIAPDVDPPSPRVSGCILCSIFSGSGSSAATSRRAKPRKK</sequence>
<dbReference type="GO" id="GO:0000981">
    <property type="term" value="F:DNA-binding transcription factor activity, RNA polymerase II-specific"/>
    <property type="evidence" value="ECO:0007669"/>
    <property type="project" value="TreeGrafter"/>
</dbReference>
<dbReference type="STRING" id="4537.A0A0E0LD89"/>
<feature type="chain" id="PRO_5002366364" description="Homeobox domain-containing protein" evidence="8">
    <location>
        <begin position="17"/>
        <end position="450"/>
    </location>
</feature>
<feature type="region of interest" description="Disordered" evidence="7">
    <location>
        <begin position="340"/>
        <end position="426"/>
    </location>
</feature>
<dbReference type="Proteomes" id="UP000026962">
    <property type="component" value="Chromosome 6"/>
</dbReference>
<evidence type="ECO:0000256" key="6">
    <source>
        <dbReference type="RuleBase" id="RU000682"/>
    </source>
</evidence>
<dbReference type="InterPro" id="IPR001356">
    <property type="entry name" value="HD"/>
</dbReference>
<dbReference type="PROSITE" id="PS50071">
    <property type="entry name" value="HOMEOBOX_2"/>
    <property type="match status" value="1"/>
</dbReference>
<reference evidence="10" key="2">
    <citation type="submission" date="2018-05" db="EMBL/GenBank/DDBJ databases">
        <title>OpunRS2 (Oryza punctata Reference Sequence Version 2).</title>
        <authorList>
            <person name="Zhang J."/>
            <person name="Kudrna D."/>
            <person name="Lee S."/>
            <person name="Talag J."/>
            <person name="Welchert J."/>
            <person name="Wing R.A."/>
        </authorList>
    </citation>
    <scope>NUCLEOTIDE SEQUENCE [LARGE SCALE GENOMIC DNA]</scope>
</reference>
<evidence type="ECO:0000313" key="11">
    <source>
        <dbReference type="Proteomes" id="UP000026962"/>
    </source>
</evidence>
<feature type="compositionally biased region" description="Basic residues" evidence="7">
    <location>
        <begin position="383"/>
        <end position="394"/>
    </location>
</feature>
<dbReference type="SMART" id="SM00389">
    <property type="entry name" value="HOX"/>
    <property type="match status" value="1"/>
</dbReference>
<dbReference type="PANTHER" id="PTHR15467">
    <property type="entry name" value="ZINC-FINGERS AND HOMEOBOXES RELATED"/>
    <property type="match status" value="1"/>
</dbReference>
<reference evidence="10" key="1">
    <citation type="submission" date="2015-04" db="UniProtKB">
        <authorList>
            <consortium name="EnsemblPlants"/>
        </authorList>
    </citation>
    <scope>IDENTIFICATION</scope>
</reference>
<dbReference type="Gene3D" id="1.10.10.60">
    <property type="entry name" value="Homeodomain-like"/>
    <property type="match status" value="1"/>
</dbReference>
<dbReference type="GO" id="GO:0005634">
    <property type="term" value="C:nucleus"/>
    <property type="evidence" value="ECO:0007669"/>
    <property type="project" value="UniProtKB-SubCell"/>
</dbReference>
<evidence type="ECO:0000256" key="1">
    <source>
        <dbReference type="ARBA" id="ARBA00004123"/>
    </source>
</evidence>
<dbReference type="InterPro" id="IPR009057">
    <property type="entry name" value="Homeodomain-like_sf"/>
</dbReference>
<dbReference type="PANTHER" id="PTHR15467:SF9">
    <property type="entry name" value="HOMEOBOX DOMAIN-CONTAINING PROTEIN"/>
    <property type="match status" value="1"/>
</dbReference>
<evidence type="ECO:0000256" key="7">
    <source>
        <dbReference type="SAM" id="MobiDB-lite"/>
    </source>
</evidence>
<organism evidence="10">
    <name type="scientific">Oryza punctata</name>
    <name type="common">Red rice</name>
    <dbReference type="NCBI Taxonomy" id="4537"/>
    <lineage>
        <taxon>Eukaryota</taxon>
        <taxon>Viridiplantae</taxon>
        <taxon>Streptophyta</taxon>
        <taxon>Embryophyta</taxon>
        <taxon>Tracheophyta</taxon>
        <taxon>Spermatophyta</taxon>
        <taxon>Magnoliopsida</taxon>
        <taxon>Liliopsida</taxon>
        <taxon>Poales</taxon>
        <taxon>Poaceae</taxon>
        <taxon>BOP clade</taxon>
        <taxon>Oryzoideae</taxon>
        <taxon>Oryzeae</taxon>
        <taxon>Oryzinae</taxon>
        <taxon>Oryza</taxon>
    </lineage>
</organism>
<dbReference type="Pfam" id="PF00046">
    <property type="entry name" value="Homeodomain"/>
    <property type="match status" value="1"/>
</dbReference>
<proteinExistence type="predicted"/>
<feature type="region of interest" description="Disordered" evidence="7">
    <location>
        <begin position="48"/>
        <end position="72"/>
    </location>
</feature>
<feature type="compositionally biased region" description="Basic and acidic residues" evidence="7">
    <location>
        <begin position="395"/>
        <end position="413"/>
    </location>
</feature>
<evidence type="ECO:0000256" key="2">
    <source>
        <dbReference type="ARBA" id="ARBA00023125"/>
    </source>
</evidence>
<dbReference type="eggNOG" id="ENOG502QV0N">
    <property type="taxonomic scope" value="Eukaryota"/>
</dbReference>
<dbReference type="Pfam" id="PF15697">
    <property type="entry name" value="DUF4666"/>
    <property type="match status" value="1"/>
</dbReference>
<evidence type="ECO:0000256" key="3">
    <source>
        <dbReference type="ARBA" id="ARBA00023155"/>
    </source>
</evidence>
<evidence type="ECO:0000259" key="9">
    <source>
        <dbReference type="PROSITE" id="PS50071"/>
    </source>
</evidence>
<keyword evidence="11" id="KW-1185">Reference proteome</keyword>
<feature type="domain" description="Homeobox" evidence="9">
    <location>
        <begin position="253"/>
        <end position="300"/>
    </location>
</feature>
<keyword evidence="3 5" id="KW-0371">Homeobox</keyword>
<feature type="compositionally biased region" description="Acidic residues" evidence="7">
    <location>
        <begin position="56"/>
        <end position="72"/>
    </location>
</feature>
<dbReference type="Gramene" id="OPUNC06G18430.1">
    <property type="protein sequence ID" value="OPUNC06G18430.1"/>
    <property type="gene ID" value="OPUNC06G18430"/>
</dbReference>
<evidence type="ECO:0000313" key="10">
    <source>
        <dbReference type="EnsemblPlants" id="OPUNC06G18430.1"/>
    </source>
</evidence>
<evidence type="ECO:0000256" key="5">
    <source>
        <dbReference type="PROSITE-ProRule" id="PRU00108"/>
    </source>
</evidence>
<dbReference type="HOGENOM" id="CLU_608881_0_0_1"/>
<dbReference type="OMA" id="CGKRENG"/>
<evidence type="ECO:0000256" key="8">
    <source>
        <dbReference type="SAM" id="SignalP"/>
    </source>
</evidence>
<keyword evidence="4 5" id="KW-0539">Nucleus</keyword>
<protein>
    <recommendedName>
        <fullName evidence="9">Homeobox domain-containing protein</fullName>
    </recommendedName>
</protein>
<dbReference type="CDD" id="cd00086">
    <property type="entry name" value="homeodomain"/>
    <property type="match status" value="1"/>
</dbReference>
<feature type="signal peptide" evidence="8">
    <location>
        <begin position="1"/>
        <end position="16"/>
    </location>
</feature>
<dbReference type="EnsemblPlants" id="OPUNC06G18430.1">
    <property type="protein sequence ID" value="OPUNC06G18430.1"/>
    <property type="gene ID" value="OPUNC06G18430"/>
</dbReference>
<dbReference type="AlphaFoldDB" id="A0A0E0LD89"/>
<feature type="region of interest" description="Disordered" evidence="7">
    <location>
        <begin position="119"/>
        <end position="141"/>
    </location>
</feature>